<comment type="function">
    <text evidence="2">Lectin involved in innate immunity. Agglutinates all types of human erythrocytes, Gram-positive and Gram-negative bacteria. Has a stronger agglutinating activity towards Gram-negative bacteria than towards Gram-positive bacteria. Specifically recognizes acetyl group-containing substances on agglutinated cells. The hemagglutinating activity was inhibited by EDTA, acetyl group-containing mono- and disaccharides, N-acetyl derivatives of amino acids, other acetyl group-containing substances, propionamide and benzamide. Enhances the antimicrobial activity of big defensin against Gram-positive bacteria but not against Gram-negative bacteria.</text>
</comment>
<dbReference type="InterPro" id="IPR014716">
    <property type="entry name" value="Fibrinogen_a/b/g_C_1"/>
</dbReference>
<proteinExistence type="predicted"/>
<feature type="domain" description="Fibrinogen C-terminal" evidence="4">
    <location>
        <begin position="26"/>
        <end position="241"/>
    </location>
</feature>
<protein>
    <submittedName>
        <fullName evidence="6">Ficolin-1-like</fullName>
    </submittedName>
</protein>
<dbReference type="Gene3D" id="3.90.215.10">
    <property type="entry name" value="Gamma Fibrinogen, chain A, domain 1"/>
    <property type="match status" value="1"/>
</dbReference>
<dbReference type="GO" id="GO:0030246">
    <property type="term" value="F:carbohydrate binding"/>
    <property type="evidence" value="ECO:0007669"/>
    <property type="project" value="UniProtKB-ARBA"/>
</dbReference>
<evidence type="ECO:0000256" key="3">
    <source>
        <dbReference type="SAM" id="SignalP"/>
    </source>
</evidence>
<dbReference type="RefSeq" id="XP_034107131.1">
    <property type="nucleotide sequence ID" value="XM_034251240.2"/>
</dbReference>
<feature type="signal peptide" evidence="3">
    <location>
        <begin position="1"/>
        <end position="19"/>
    </location>
</feature>
<organism evidence="5 6">
    <name type="scientific">Drosophila albomicans</name>
    <name type="common">Fruit fly</name>
    <dbReference type="NCBI Taxonomy" id="7291"/>
    <lineage>
        <taxon>Eukaryota</taxon>
        <taxon>Metazoa</taxon>
        <taxon>Ecdysozoa</taxon>
        <taxon>Arthropoda</taxon>
        <taxon>Hexapoda</taxon>
        <taxon>Insecta</taxon>
        <taxon>Pterygota</taxon>
        <taxon>Neoptera</taxon>
        <taxon>Endopterygota</taxon>
        <taxon>Diptera</taxon>
        <taxon>Brachycera</taxon>
        <taxon>Muscomorpha</taxon>
        <taxon>Ephydroidea</taxon>
        <taxon>Drosophilidae</taxon>
        <taxon>Drosophila</taxon>
    </lineage>
</organism>
<keyword evidence="5" id="KW-1185">Reference proteome</keyword>
<dbReference type="InterPro" id="IPR036056">
    <property type="entry name" value="Fibrinogen-like_C"/>
</dbReference>
<sequence length="241" mass="27541">MKSFVCILLSVLWLALASAEFNSSISLFKKYPDSCTSAKPKKNGIYKIQVNGVLLSVYCDVYLAGSPWLVIQRRSDVSVNFYRNWVAYQQGFGDISSSFFIGLDNLNLLTVSQPHELYVHLKDFDGQTRYAKYDQFAIGNEANLYGLNTLGNYSGTAGDGLKYHLNMKFSTYDRDNDNSTRNCAVDYTGAWWYKTTHYSNLNGLYFGGDVSANQVGRGITWYHWRGDRYSYQEVHMMIRPK</sequence>
<dbReference type="CDD" id="cd00087">
    <property type="entry name" value="FReD"/>
    <property type="match status" value="1"/>
</dbReference>
<dbReference type="PROSITE" id="PS51406">
    <property type="entry name" value="FIBRINOGEN_C_2"/>
    <property type="match status" value="1"/>
</dbReference>
<evidence type="ECO:0000256" key="1">
    <source>
        <dbReference type="ARBA" id="ARBA00023157"/>
    </source>
</evidence>
<evidence type="ECO:0000313" key="6">
    <source>
        <dbReference type="RefSeq" id="XP_034107131.1"/>
    </source>
</evidence>
<dbReference type="OrthoDB" id="6145874at2759"/>
<evidence type="ECO:0000259" key="4">
    <source>
        <dbReference type="PROSITE" id="PS51406"/>
    </source>
</evidence>
<dbReference type="InterPro" id="IPR050373">
    <property type="entry name" value="Fibrinogen_C-term_domain"/>
</dbReference>
<dbReference type="SMART" id="SM00186">
    <property type="entry name" value="FBG"/>
    <property type="match status" value="1"/>
</dbReference>
<accession>A0A6P8WTY4</accession>
<dbReference type="Pfam" id="PF00147">
    <property type="entry name" value="Fibrinogen_C"/>
    <property type="match status" value="1"/>
</dbReference>
<dbReference type="InterPro" id="IPR002181">
    <property type="entry name" value="Fibrinogen_a/b/g_C_dom"/>
</dbReference>
<dbReference type="GO" id="GO:0005615">
    <property type="term" value="C:extracellular space"/>
    <property type="evidence" value="ECO:0007669"/>
    <property type="project" value="TreeGrafter"/>
</dbReference>
<name>A0A6P8WTY4_DROAB</name>
<dbReference type="PANTHER" id="PTHR19143">
    <property type="entry name" value="FIBRINOGEN/TENASCIN/ANGIOPOEITIN"/>
    <property type="match status" value="1"/>
</dbReference>
<reference evidence="6" key="1">
    <citation type="submission" date="2025-08" db="UniProtKB">
        <authorList>
            <consortium name="RefSeq"/>
        </authorList>
    </citation>
    <scope>IDENTIFICATION</scope>
    <source>
        <strain evidence="6">15112-1751.03</strain>
        <tissue evidence="6">Whole Adult</tissue>
    </source>
</reference>
<dbReference type="AlphaFoldDB" id="A0A6P8WTY4"/>
<dbReference type="PANTHER" id="PTHR19143:SF327">
    <property type="entry name" value="FI21813P1-RELATED"/>
    <property type="match status" value="1"/>
</dbReference>
<gene>
    <name evidence="6" type="primary">LOC117569899</name>
</gene>
<dbReference type="Proteomes" id="UP000515160">
    <property type="component" value="Chromosome 3"/>
</dbReference>
<dbReference type="FunFam" id="3.90.215.10:FF:000001">
    <property type="entry name" value="Tenascin isoform 1"/>
    <property type="match status" value="1"/>
</dbReference>
<keyword evidence="1" id="KW-1015">Disulfide bond</keyword>
<dbReference type="GeneID" id="117569899"/>
<evidence type="ECO:0000256" key="2">
    <source>
        <dbReference type="ARBA" id="ARBA00053344"/>
    </source>
</evidence>
<evidence type="ECO:0000313" key="5">
    <source>
        <dbReference type="Proteomes" id="UP000515160"/>
    </source>
</evidence>
<dbReference type="SUPFAM" id="SSF56496">
    <property type="entry name" value="Fibrinogen C-terminal domain-like"/>
    <property type="match status" value="1"/>
</dbReference>
<feature type="chain" id="PRO_5027776362" evidence="3">
    <location>
        <begin position="20"/>
        <end position="241"/>
    </location>
</feature>
<keyword evidence="3" id="KW-0732">Signal</keyword>